<protein>
    <submittedName>
        <fullName evidence="2">TAXI family TRAP transporter solute-binding subunit</fullName>
    </submittedName>
</protein>
<name>A0ABN2WKH0_9MICO</name>
<gene>
    <name evidence="2" type="ORF">GCM10009823_12800</name>
</gene>
<dbReference type="Gene3D" id="3.40.190.10">
    <property type="entry name" value="Periplasmic binding protein-like II"/>
    <property type="match status" value="2"/>
</dbReference>
<feature type="signal peptide" evidence="1">
    <location>
        <begin position="1"/>
        <end position="24"/>
    </location>
</feature>
<keyword evidence="3" id="KW-1185">Reference proteome</keyword>
<evidence type="ECO:0000256" key="1">
    <source>
        <dbReference type="SAM" id="SignalP"/>
    </source>
</evidence>
<dbReference type="SUPFAM" id="SSF53850">
    <property type="entry name" value="Periplasmic binding protein-like II"/>
    <property type="match status" value="1"/>
</dbReference>
<dbReference type="RefSeq" id="WP_291794806.1">
    <property type="nucleotide sequence ID" value="NZ_BAAAPZ010000004.1"/>
</dbReference>
<dbReference type="PANTHER" id="PTHR42941">
    <property type="entry name" value="SLL1037 PROTEIN"/>
    <property type="match status" value="1"/>
</dbReference>
<keyword evidence="1" id="KW-0732">Signal</keyword>
<feature type="chain" id="PRO_5047159161" evidence="1">
    <location>
        <begin position="25"/>
        <end position="386"/>
    </location>
</feature>
<sequence>MRRTKALLAGLATAALLLTGCQTSTETTESGLRDPLVFATYGTGTATYADLAAVSNQVSNDTGARVRIIASDTAIGRLAAVRAGAAAMGRLGDEYIFGFEGVNEFANEDWGPQDTRVVWAPHSAHSLLTRTADGIETPADLKGKKVPYITANPSVNQKIDAYLAYGGLTREDVQSVNVAYGEQTEALKQGKIDTQYQQVYGSVIYELESQMDISWIDLDPDDTEAVDRLHELAPSVNVLPFEGAPAQEEGESTNGFVYSLPISAYADVSEDEVYALVDSIARTYPKYENATINMPRWDPETVEDTPREVPYHPGLIRWLKEHDRWTEEAQAKQDELVERGEKLDEEWAAFMETAGDYSDEEMLPAWIEWRAEHGLAKGTDDPDAMG</sequence>
<comment type="caution">
    <text evidence="2">The sequence shown here is derived from an EMBL/GenBank/DDBJ whole genome shotgun (WGS) entry which is preliminary data.</text>
</comment>
<dbReference type="Pfam" id="PF16868">
    <property type="entry name" value="NMT1_3"/>
    <property type="match status" value="1"/>
</dbReference>
<accession>A0ABN2WKH0</accession>
<dbReference type="PANTHER" id="PTHR42941:SF1">
    <property type="entry name" value="SLL1037 PROTEIN"/>
    <property type="match status" value="1"/>
</dbReference>
<proteinExistence type="predicted"/>
<dbReference type="InterPro" id="IPR011852">
    <property type="entry name" value="TRAP_TAXI"/>
</dbReference>
<dbReference type="PROSITE" id="PS51257">
    <property type="entry name" value="PROKAR_LIPOPROTEIN"/>
    <property type="match status" value="1"/>
</dbReference>
<dbReference type="NCBIfam" id="TIGR02122">
    <property type="entry name" value="TRAP_TAXI"/>
    <property type="match status" value="1"/>
</dbReference>
<evidence type="ECO:0000313" key="2">
    <source>
        <dbReference type="EMBL" id="GAA2094050.1"/>
    </source>
</evidence>
<dbReference type="EMBL" id="BAAAPZ010000004">
    <property type="protein sequence ID" value="GAA2094050.1"/>
    <property type="molecule type" value="Genomic_DNA"/>
</dbReference>
<dbReference type="Proteomes" id="UP001500984">
    <property type="component" value="Unassembled WGS sequence"/>
</dbReference>
<reference evidence="2 3" key="1">
    <citation type="journal article" date="2019" name="Int. J. Syst. Evol. Microbiol.">
        <title>The Global Catalogue of Microorganisms (GCM) 10K type strain sequencing project: providing services to taxonomists for standard genome sequencing and annotation.</title>
        <authorList>
            <consortium name="The Broad Institute Genomics Platform"/>
            <consortium name="The Broad Institute Genome Sequencing Center for Infectious Disease"/>
            <person name="Wu L."/>
            <person name="Ma J."/>
        </authorList>
    </citation>
    <scope>NUCLEOTIDE SEQUENCE [LARGE SCALE GENOMIC DNA]</scope>
    <source>
        <strain evidence="2 3">JCM 15900</strain>
    </source>
</reference>
<evidence type="ECO:0000313" key="3">
    <source>
        <dbReference type="Proteomes" id="UP001500984"/>
    </source>
</evidence>
<organism evidence="2 3">
    <name type="scientific">Brevibacterium salitolerans</name>
    <dbReference type="NCBI Taxonomy" id="1403566"/>
    <lineage>
        <taxon>Bacteria</taxon>
        <taxon>Bacillati</taxon>
        <taxon>Actinomycetota</taxon>
        <taxon>Actinomycetes</taxon>
        <taxon>Micrococcales</taxon>
        <taxon>Brevibacteriaceae</taxon>
        <taxon>Brevibacterium</taxon>
    </lineage>
</organism>